<dbReference type="Pfam" id="PF13439">
    <property type="entry name" value="Glyco_transf_4"/>
    <property type="match status" value="1"/>
</dbReference>
<name>A0ABQ1JPV5_9FLAO</name>
<evidence type="ECO:0000313" key="3">
    <source>
        <dbReference type="EMBL" id="GGB72085.1"/>
    </source>
</evidence>
<dbReference type="InterPro" id="IPR028098">
    <property type="entry name" value="Glyco_trans_4-like_N"/>
</dbReference>
<keyword evidence="3" id="KW-0328">Glycosyltransferase</keyword>
<accession>A0ABQ1JPV5</accession>
<dbReference type="Proteomes" id="UP000615760">
    <property type="component" value="Unassembled WGS sequence"/>
</dbReference>
<feature type="domain" description="Glycosyl transferase family 1" evidence="1">
    <location>
        <begin position="189"/>
        <end position="337"/>
    </location>
</feature>
<protein>
    <submittedName>
        <fullName evidence="3">Mannosyltransferase</fullName>
    </submittedName>
</protein>
<dbReference type="InterPro" id="IPR001296">
    <property type="entry name" value="Glyco_trans_1"/>
</dbReference>
<keyword evidence="3" id="KW-0808">Transferase</keyword>
<evidence type="ECO:0000259" key="1">
    <source>
        <dbReference type="Pfam" id="PF00534"/>
    </source>
</evidence>
<sequence length="374" mass="42914">METKKTKICFVVPSLDPGGIETYLLRFLKHTSGSNFEAVVIVRSAKKGSLEENYKELGVRVFRMPLGYFNPIKAWNYYKLLKKITPDVICDFNANFAGLSLRIARFAKIEKRLVFYRQGKNHFQKSFFRNLYNDWSKNLVYNESEQILSNSKASLDFFFPNWQNENRFKVIYNGIDATPFIENIDNSILKNQLNIPVDAFVIGHSGRLDPAKNHDTILKVAKKLISKHDDIYFVLCGLNTEKLISEVRELGIDDRVRLLGYRSDVPNVIQIFDAFYFPSITEGQPNSLIEAMLAGVPFVASGIKPIKEIIPLHLHQYLVDAFDISNAVSVLETIKDDGVCDIDDTQKWAINFFSPEKRFKEFLECLQKNNNSLA</sequence>
<feature type="domain" description="Glycosyltransferase subfamily 4-like N-terminal" evidence="2">
    <location>
        <begin position="17"/>
        <end position="177"/>
    </location>
</feature>
<evidence type="ECO:0000259" key="2">
    <source>
        <dbReference type="Pfam" id="PF13439"/>
    </source>
</evidence>
<dbReference type="GO" id="GO:0016757">
    <property type="term" value="F:glycosyltransferase activity"/>
    <property type="evidence" value="ECO:0007669"/>
    <property type="project" value="UniProtKB-KW"/>
</dbReference>
<organism evidence="3 4">
    <name type="scientific">Flavobacterium suaedae</name>
    <dbReference type="NCBI Taxonomy" id="1767027"/>
    <lineage>
        <taxon>Bacteria</taxon>
        <taxon>Pseudomonadati</taxon>
        <taxon>Bacteroidota</taxon>
        <taxon>Flavobacteriia</taxon>
        <taxon>Flavobacteriales</taxon>
        <taxon>Flavobacteriaceae</taxon>
        <taxon>Flavobacterium</taxon>
    </lineage>
</organism>
<dbReference type="SUPFAM" id="SSF53756">
    <property type="entry name" value="UDP-Glycosyltransferase/glycogen phosphorylase"/>
    <property type="match status" value="1"/>
</dbReference>
<dbReference type="PANTHER" id="PTHR12526:SF638">
    <property type="entry name" value="SPORE COAT PROTEIN SA"/>
    <property type="match status" value="1"/>
</dbReference>
<gene>
    <name evidence="3" type="ORF">GCM10007424_10090</name>
</gene>
<dbReference type="Pfam" id="PF00534">
    <property type="entry name" value="Glycos_transf_1"/>
    <property type="match status" value="1"/>
</dbReference>
<reference evidence="4" key="1">
    <citation type="journal article" date="2019" name="Int. J. Syst. Evol. Microbiol.">
        <title>The Global Catalogue of Microorganisms (GCM) 10K type strain sequencing project: providing services to taxonomists for standard genome sequencing and annotation.</title>
        <authorList>
            <consortium name="The Broad Institute Genomics Platform"/>
            <consortium name="The Broad Institute Genome Sequencing Center for Infectious Disease"/>
            <person name="Wu L."/>
            <person name="Ma J."/>
        </authorList>
    </citation>
    <scope>NUCLEOTIDE SEQUENCE [LARGE SCALE GENOMIC DNA]</scope>
    <source>
        <strain evidence="4">CGMCC 1.15461</strain>
    </source>
</reference>
<dbReference type="Gene3D" id="3.40.50.2000">
    <property type="entry name" value="Glycogen Phosphorylase B"/>
    <property type="match status" value="2"/>
</dbReference>
<dbReference type="EMBL" id="BMJE01000002">
    <property type="protein sequence ID" value="GGB72085.1"/>
    <property type="molecule type" value="Genomic_DNA"/>
</dbReference>
<proteinExistence type="predicted"/>
<evidence type="ECO:0000313" key="4">
    <source>
        <dbReference type="Proteomes" id="UP000615760"/>
    </source>
</evidence>
<dbReference type="PANTHER" id="PTHR12526">
    <property type="entry name" value="GLYCOSYLTRANSFERASE"/>
    <property type="match status" value="1"/>
</dbReference>
<dbReference type="RefSeq" id="WP_188620156.1">
    <property type="nucleotide sequence ID" value="NZ_BMJE01000002.1"/>
</dbReference>
<comment type="caution">
    <text evidence="3">The sequence shown here is derived from an EMBL/GenBank/DDBJ whole genome shotgun (WGS) entry which is preliminary data.</text>
</comment>
<keyword evidence="4" id="KW-1185">Reference proteome</keyword>